<dbReference type="PANTHER" id="PTHR10853:SF0">
    <property type="entry name" value="PROTEIN PELOTA HOMOLOG"/>
    <property type="match status" value="1"/>
</dbReference>
<dbReference type="GO" id="GO:0032790">
    <property type="term" value="P:ribosome disassembly"/>
    <property type="evidence" value="ECO:0007669"/>
    <property type="project" value="TreeGrafter"/>
</dbReference>
<dbReference type="EMBL" id="DQUG01000062">
    <property type="protein sequence ID" value="HIP74833.1"/>
    <property type="molecule type" value="Genomic_DNA"/>
</dbReference>
<dbReference type="GO" id="GO:0005737">
    <property type="term" value="C:cytoplasm"/>
    <property type="evidence" value="ECO:0007669"/>
    <property type="project" value="TreeGrafter"/>
</dbReference>
<dbReference type="InterPro" id="IPR029064">
    <property type="entry name" value="Ribosomal_eL30-like_sf"/>
</dbReference>
<dbReference type="GO" id="GO:0071025">
    <property type="term" value="P:RNA surveillance"/>
    <property type="evidence" value="ECO:0007669"/>
    <property type="project" value="InterPro"/>
</dbReference>
<evidence type="ECO:0000313" key="3">
    <source>
        <dbReference type="Proteomes" id="UP000649326"/>
    </source>
</evidence>
<dbReference type="Gene3D" id="3.30.1330.30">
    <property type="match status" value="1"/>
</dbReference>
<dbReference type="PANTHER" id="PTHR10853">
    <property type="entry name" value="PELOTA"/>
    <property type="match status" value="1"/>
</dbReference>
<dbReference type="Pfam" id="PF03465">
    <property type="entry name" value="eRF1_3"/>
    <property type="match status" value="1"/>
</dbReference>
<organism evidence="2 3">
    <name type="scientific">Thermococcus paralvinellae</name>
    <dbReference type="NCBI Taxonomy" id="582419"/>
    <lineage>
        <taxon>Archaea</taxon>
        <taxon>Methanobacteriati</taxon>
        <taxon>Methanobacteriota</taxon>
        <taxon>Thermococci</taxon>
        <taxon>Thermococcales</taxon>
        <taxon>Thermococcaceae</taxon>
        <taxon>Thermococcus</taxon>
    </lineage>
</organism>
<dbReference type="InterPro" id="IPR005142">
    <property type="entry name" value="eRF1_3"/>
</dbReference>
<proteinExistence type="predicted"/>
<accession>A0A832ZER6</accession>
<reference evidence="2" key="1">
    <citation type="journal article" date="2020" name="ISME J.">
        <title>Gammaproteobacteria mediating utilization of methyl-, sulfur- and petroleum organic compounds in deep ocean hydrothermal plumes.</title>
        <authorList>
            <person name="Zhou Z."/>
            <person name="Liu Y."/>
            <person name="Pan J."/>
            <person name="Cron B.R."/>
            <person name="Toner B.M."/>
            <person name="Anantharaman K."/>
            <person name="Breier J.A."/>
            <person name="Dick G.J."/>
            <person name="Li M."/>
        </authorList>
    </citation>
    <scope>NUCLEOTIDE SEQUENCE</scope>
    <source>
        <strain evidence="2">SZUA-1451</strain>
    </source>
</reference>
<comment type="caution">
    <text evidence="2">The sequence shown here is derived from an EMBL/GenBank/DDBJ whole genome shotgun (WGS) entry which is preliminary data.</text>
</comment>
<dbReference type="InterPro" id="IPR004405">
    <property type="entry name" value="TF_pelota"/>
</dbReference>
<dbReference type="SUPFAM" id="SSF55315">
    <property type="entry name" value="L30e-like"/>
    <property type="match status" value="1"/>
</dbReference>
<sequence length="75" mass="8333">YGIGEVEEGANYGAIETLLILDELLKGGMREKIEQLMEFVRQMRGNIVIVSSEHEGGEKLKALGGIAALLRYRVR</sequence>
<gene>
    <name evidence="2" type="ORF">EYH13_01505</name>
</gene>
<evidence type="ECO:0000313" key="2">
    <source>
        <dbReference type="EMBL" id="HIP74833.1"/>
    </source>
</evidence>
<evidence type="ECO:0000259" key="1">
    <source>
        <dbReference type="Pfam" id="PF03465"/>
    </source>
</evidence>
<dbReference type="GO" id="GO:0070481">
    <property type="term" value="P:nuclear-transcribed mRNA catabolic process, non-stop decay"/>
    <property type="evidence" value="ECO:0007669"/>
    <property type="project" value="InterPro"/>
</dbReference>
<dbReference type="AlphaFoldDB" id="A0A832ZER6"/>
<dbReference type="Proteomes" id="UP000649326">
    <property type="component" value="Unassembled WGS sequence"/>
</dbReference>
<feature type="domain" description="eRF1" evidence="1">
    <location>
        <begin position="1"/>
        <end position="74"/>
    </location>
</feature>
<feature type="non-terminal residue" evidence="2">
    <location>
        <position position="1"/>
    </location>
</feature>
<dbReference type="GO" id="GO:0070651">
    <property type="term" value="P:nonfunctional rRNA decay"/>
    <property type="evidence" value="ECO:0007669"/>
    <property type="project" value="TreeGrafter"/>
</dbReference>
<protein>
    <submittedName>
        <fullName evidence="2">mRNA surveillance protein Pelota</fullName>
    </submittedName>
</protein>
<dbReference type="GO" id="GO:0070966">
    <property type="term" value="P:nuclear-transcribed mRNA catabolic process, no-go decay"/>
    <property type="evidence" value="ECO:0007669"/>
    <property type="project" value="InterPro"/>
</dbReference>
<name>A0A832ZER6_9EURY</name>